<sequence>MEEIKVNETIKEIPGFNRYLCDIEKGMIYRKTIEKLKGKWLKQIKPNSVGYCYTTLVNDLEEYERISLQWLVMCAATESTKEFFHFKKFRD</sequence>
<organism evidence="1 2">
    <name type="scientific">Sporosarcina globispora</name>
    <name type="common">Bacillus globisporus</name>
    <dbReference type="NCBI Taxonomy" id="1459"/>
    <lineage>
        <taxon>Bacteria</taxon>
        <taxon>Bacillati</taxon>
        <taxon>Bacillota</taxon>
        <taxon>Bacilli</taxon>
        <taxon>Bacillales</taxon>
        <taxon>Caryophanaceae</taxon>
        <taxon>Sporosarcina</taxon>
    </lineage>
</organism>
<dbReference type="STRING" id="1459.AF332_20015"/>
<name>A0A0M0GGE2_SPOGL</name>
<dbReference type="AlphaFoldDB" id="A0A0M0GGE2"/>
<reference evidence="2" key="1">
    <citation type="submission" date="2015-07" db="EMBL/GenBank/DDBJ databases">
        <title>Fjat-10036 dsm4.</title>
        <authorList>
            <person name="Liu B."/>
            <person name="Wang J."/>
            <person name="Zhu Y."/>
            <person name="Liu G."/>
            <person name="Chen Q."/>
            <person name="Chen Z."/>
            <person name="Lan J."/>
            <person name="Che J."/>
            <person name="Ge C."/>
            <person name="Shi H."/>
            <person name="Pan Z."/>
            <person name="Liu X."/>
        </authorList>
    </citation>
    <scope>NUCLEOTIDE SEQUENCE [LARGE SCALE GENOMIC DNA]</scope>
    <source>
        <strain evidence="2">DSM 4</strain>
    </source>
</reference>
<dbReference type="RefSeq" id="WP_053436241.1">
    <property type="nucleotide sequence ID" value="NZ_LGUF01000007.1"/>
</dbReference>
<keyword evidence="2" id="KW-1185">Reference proteome</keyword>
<comment type="caution">
    <text evidence="1">The sequence shown here is derived from an EMBL/GenBank/DDBJ whole genome shotgun (WGS) entry which is preliminary data.</text>
</comment>
<evidence type="ECO:0000313" key="1">
    <source>
        <dbReference type="EMBL" id="KON88858.1"/>
    </source>
</evidence>
<proteinExistence type="predicted"/>
<evidence type="ECO:0000313" key="2">
    <source>
        <dbReference type="Proteomes" id="UP000037109"/>
    </source>
</evidence>
<accession>A0A0M0GGE2</accession>
<dbReference type="EMBL" id="LGUF01000007">
    <property type="protein sequence ID" value="KON88858.1"/>
    <property type="molecule type" value="Genomic_DNA"/>
</dbReference>
<dbReference type="Proteomes" id="UP000037109">
    <property type="component" value="Unassembled WGS sequence"/>
</dbReference>
<protein>
    <submittedName>
        <fullName evidence="1">Uncharacterized protein</fullName>
    </submittedName>
</protein>
<dbReference type="PATRIC" id="fig|1459.3.peg.4414"/>
<gene>
    <name evidence="1" type="ORF">AF332_20015</name>
</gene>